<dbReference type="Proteomes" id="UP000002027">
    <property type="component" value="Chromosome 1"/>
</dbReference>
<dbReference type="HOGENOM" id="CLU_2669199_0_0_0"/>
<protein>
    <submittedName>
        <fullName evidence="1">Uncharacterized protein</fullName>
    </submittedName>
</protein>
<reference evidence="1 2" key="2">
    <citation type="journal article" date="2010" name="Stand. Genomic Sci.">
        <title>Complete genome sequence of Desulfohalobium retbaense type strain (HR(100)).</title>
        <authorList>
            <person name="Spring S."/>
            <person name="Nolan M."/>
            <person name="Lapidus A."/>
            <person name="Glavina Del Rio T."/>
            <person name="Copeland A."/>
            <person name="Tice H."/>
            <person name="Cheng J.F."/>
            <person name="Lucas S."/>
            <person name="Land M."/>
            <person name="Chen F."/>
            <person name="Bruce D."/>
            <person name="Goodwin L."/>
            <person name="Pitluck S."/>
            <person name="Ivanova N."/>
            <person name="Mavromatis K."/>
            <person name="Mikhailova N."/>
            <person name="Pati A."/>
            <person name="Chen A."/>
            <person name="Palaniappan K."/>
            <person name="Hauser L."/>
            <person name="Chang Y.J."/>
            <person name="Jeffries C.D."/>
            <person name="Munk C."/>
            <person name="Kiss H."/>
            <person name="Chain P."/>
            <person name="Han C."/>
            <person name="Brettin T."/>
            <person name="Detter J.C."/>
            <person name="Schuler E."/>
            <person name="Goker M."/>
            <person name="Rohde M."/>
            <person name="Bristow J."/>
            <person name="Eisen J.A."/>
            <person name="Markowitz V."/>
            <person name="Hugenholtz P."/>
            <person name="Kyrpides N.C."/>
            <person name="Klenk H.P."/>
        </authorList>
    </citation>
    <scope>NUCLEOTIDE SEQUENCE [LARGE SCALE GENOMIC DNA]</scope>
    <source>
        <strain evidence="2">ATCC 49802 / DSM 20745 / S 6022</strain>
    </source>
</reference>
<evidence type="ECO:0000313" key="2">
    <source>
        <dbReference type="Proteomes" id="UP000002027"/>
    </source>
</evidence>
<keyword evidence="2" id="KW-1185">Reference proteome</keyword>
<dbReference type="InParanoid" id="D1C2I3"/>
<organism evidence="1 2">
    <name type="scientific">Sphaerobacter thermophilus (strain ATCC 49802 / DSM 20745 / KCCM 41009 / NCIMB 13125 / S 6022)</name>
    <dbReference type="NCBI Taxonomy" id="479434"/>
    <lineage>
        <taxon>Bacteria</taxon>
        <taxon>Pseudomonadati</taxon>
        <taxon>Thermomicrobiota</taxon>
        <taxon>Thermomicrobia</taxon>
        <taxon>Sphaerobacterales</taxon>
        <taxon>Sphaerobacterineae</taxon>
        <taxon>Sphaerobacteraceae</taxon>
        <taxon>Sphaerobacter</taxon>
    </lineage>
</organism>
<sequence>MAAAAINFELVNGPRGSRARFAPVPYVRTLHASAETGPWAPGELVTGPRPGVVVRDCVPYDGVVAVRRGSFVSAN</sequence>
<gene>
    <name evidence="1" type="ordered locus">Sthe_1014</name>
</gene>
<evidence type="ECO:0000313" key="1">
    <source>
        <dbReference type="EMBL" id="ACZ38450.1"/>
    </source>
</evidence>
<accession>D1C2I3</accession>
<dbReference type="KEGG" id="sti:Sthe_1014"/>
<dbReference type="AlphaFoldDB" id="D1C2I3"/>
<dbReference type="EMBL" id="CP001823">
    <property type="protein sequence ID" value="ACZ38450.1"/>
    <property type="molecule type" value="Genomic_DNA"/>
</dbReference>
<reference evidence="2" key="1">
    <citation type="submission" date="2009-11" db="EMBL/GenBank/DDBJ databases">
        <title>The complete chromosome 1 of Sphaerobacter thermophilus DSM 20745.</title>
        <authorList>
            <person name="Lucas S."/>
            <person name="Copeland A."/>
            <person name="Lapidus A."/>
            <person name="Glavina del Rio T."/>
            <person name="Dalin E."/>
            <person name="Tice H."/>
            <person name="Bruce D."/>
            <person name="Goodwin L."/>
            <person name="Pitluck S."/>
            <person name="Kyrpides N."/>
            <person name="Mavromatis K."/>
            <person name="Ivanova N."/>
            <person name="Mikhailova N."/>
            <person name="LaButti K.M."/>
            <person name="Clum A."/>
            <person name="Sun H.I."/>
            <person name="Brettin T."/>
            <person name="Detter J.C."/>
            <person name="Han C."/>
            <person name="Larimer F."/>
            <person name="Land M."/>
            <person name="Hauser L."/>
            <person name="Markowitz V."/>
            <person name="Cheng J.F."/>
            <person name="Hugenholtz P."/>
            <person name="Woyke T."/>
            <person name="Wu D."/>
            <person name="Steenblock K."/>
            <person name="Schneider S."/>
            <person name="Pukall R."/>
            <person name="Goeker M."/>
            <person name="Klenk H.P."/>
            <person name="Eisen J.A."/>
        </authorList>
    </citation>
    <scope>NUCLEOTIDE SEQUENCE [LARGE SCALE GENOMIC DNA]</scope>
    <source>
        <strain evidence="2">ATCC 49802 / DSM 20745 / S 6022</strain>
    </source>
</reference>
<proteinExistence type="predicted"/>
<name>D1C2I3_SPHTD</name>